<dbReference type="AlphaFoldDB" id="X1HHM2"/>
<evidence type="ECO:0000313" key="4">
    <source>
        <dbReference type="EMBL" id="GAH56535.1"/>
    </source>
</evidence>
<dbReference type="Gene3D" id="3.40.50.620">
    <property type="entry name" value="HUPs"/>
    <property type="match status" value="1"/>
</dbReference>
<evidence type="ECO:0000259" key="3">
    <source>
        <dbReference type="Pfam" id="PF22082"/>
    </source>
</evidence>
<gene>
    <name evidence="4" type="ORF">S03H2_32519</name>
</gene>
<sequence length="226" mass="25735">MTIHCLKCKKPAVTFIRYNGTHLCKNHFFEYFEKRVKKELKKQGKTEEGSKIGIAVSGGKDSIVTLHLMHDIFSKRPNISLYAITVDEGIKGYRDESIKVTVDNCKKLGIQHHIISFKDAIGKTMDQITSPNDELGECTYCGVFRRFCLNTKTKELGINKLVTGHNLDDMSQSILMNFINGDMQKLARLGPHTKIQPGLVPRIMPLRVIPEKEIMLYAILKDIEFH</sequence>
<dbReference type="InterPro" id="IPR035107">
    <property type="entry name" value="tRNA_thiolation_TtcA_Ctu1"/>
</dbReference>
<dbReference type="Pfam" id="PF22082">
    <property type="entry name" value="TtuA_LIM_N"/>
    <property type="match status" value="1"/>
</dbReference>
<organism evidence="4">
    <name type="scientific">marine sediment metagenome</name>
    <dbReference type="NCBI Taxonomy" id="412755"/>
    <lineage>
        <taxon>unclassified sequences</taxon>
        <taxon>metagenomes</taxon>
        <taxon>ecological metagenomes</taxon>
    </lineage>
</organism>
<keyword evidence="1" id="KW-0808">Transferase</keyword>
<name>X1HHM2_9ZZZZ</name>
<dbReference type="PANTHER" id="PTHR11807">
    <property type="entry name" value="ATPASES OF THE PP SUPERFAMILY-RELATED"/>
    <property type="match status" value="1"/>
</dbReference>
<dbReference type="InterPro" id="IPR014729">
    <property type="entry name" value="Rossmann-like_a/b/a_fold"/>
</dbReference>
<feature type="domain" description="tRNA(Ile)-lysidine/2-thiocytidine synthase N-terminal" evidence="2">
    <location>
        <begin position="52"/>
        <end position="225"/>
    </location>
</feature>
<dbReference type="GO" id="GO:0000049">
    <property type="term" value="F:tRNA binding"/>
    <property type="evidence" value="ECO:0007669"/>
    <property type="project" value="TreeGrafter"/>
</dbReference>
<dbReference type="PROSITE" id="PS01263">
    <property type="entry name" value="UPF0021"/>
    <property type="match status" value="1"/>
</dbReference>
<evidence type="ECO:0000259" key="2">
    <source>
        <dbReference type="Pfam" id="PF01171"/>
    </source>
</evidence>
<dbReference type="GO" id="GO:0002144">
    <property type="term" value="C:cytosolic tRNA wobble base thiouridylase complex"/>
    <property type="evidence" value="ECO:0007669"/>
    <property type="project" value="TreeGrafter"/>
</dbReference>
<dbReference type="GO" id="GO:0002143">
    <property type="term" value="P:tRNA wobble position uridine thiolation"/>
    <property type="evidence" value="ECO:0007669"/>
    <property type="project" value="TreeGrafter"/>
</dbReference>
<dbReference type="InterPro" id="IPR011063">
    <property type="entry name" value="TilS/TtcA_N"/>
</dbReference>
<feature type="non-terminal residue" evidence="4">
    <location>
        <position position="226"/>
    </location>
</feature>
<feature type="domain" description="2-thiouridine synthetase TtuA-like N-terminal LIM" evidence="3">
    <location>
        <begin position="5"/>
        <end position="28"/>
    </location>
</feature>
<dbReference type="PIRSF" id="PIRSF004976">
    <property type="entry name" value="ATPase_YdaO"/>
    <property type="match status" value="1"/>
</dbReference>
<dbReference type="PANTHER" id="PTHR11807:SF12">
    <property type="entry name" value="CYTOPLASMIC TRNA 2-THIOLATION PROTEIN 1"/>
    <property type="match status" value="1"/>
</dbReference>
<proteinExistence type="predicted"/>
<protein>
    <submittedName>
        <fullName evidence="4">Uncharacterized protein</fullName>
    </submittedName>
</protein>
<dbReference type="InterPro" id="IPR054306">
    <property type="entry name" value="TtuA-like_LIM_N"/>
</dbReference>
<accession>X1HHM2</accession>
<evidence type="ECO:0000256" key="1">
    <source>
        <dbReference type="ARBA" id="ARBA00022679"/>
    </source>
</evidence>
<dbReference type="GO" id="GO:0016740">
    <property type="term" value="F:transferase activity"/>
    <property type="evidence" value="ECO:0007669"/>
    <property type="project" value="UniProtKB-KW"/>
</dbReference>
<reference evidence="4" key="1">
    <citation type="journal article" date="2014" name="Front. Microbiol.">
        <title>High frequency of phylogenetically diverse reductive dehalogenase-homologous genes in deep subseafloor sedimentary metagenomes.</title>
        <authorList>
            <person name="Kawai M."/>
            <person name="Futagami T."/>
            <person name="Toyoda A."/>
            <person name="Takaki Y."/>
            <person name="Nishi S."/>
            <person name="Hori S."/>
            <person name="Arai W."/>
            <person name="Tsubouchi T."/>
            <person name="Morono Y."/>
            <person name="Uchiyama I."/>
            <person name="Ito T."/>
            <person name="Fujiyama A."/>
            <person name="Inagaki F."/>
            <person name="Takami H."/>
        </authorList>
    </citation>
    <scope>NUCLEOTIDE SEQUENCE</scope>
    <source>
        <strain evidence="4">Expedition CK06-06</strain>
    </source>
</reference>
<dbReference type="SUPFAM" id="SSF52402">
    <property type="entry name" value="Adenine nucleotide alpha hydrolases-like"/>
    <property type="match status" value="1"/>
</dbReference>
<dbReference type="EMBL" id="BARU01019760">
    <property type="protein sequence ID" value="GAH56535.1"/>
    <property type="molecule type" value="Genomic_DNA"/>
</dbReference>
<comment type="caution">
    <text evidence="4">The sequence shown here is derived from an EMBL/GenBank/DDBJ whole genome shotgun (WGS) entry which is preliminary data.</text>
</comment>
<dbReference type="Pfam" id="PF01171">
    <property type="entry name" value="ATP_bind_3"/>
    <property type="match status" value="1"/>
</dbReference>
<dbReference type="InterPro" id="IPR020554">
    <property type="entry name" value="UPF0021_CS"/>
</dbReference>